<name>B0P628_9FIRM</name>
<evidence type="ECO:0000313" key="1">
    <source>
        <dbReference type="EMBL" id="EDS13185.1"/>
    </source>
</evidence>
<dbReference type="HOGENOM" id="CLU_805726_0_0_9"/>
<accession>B0P628</accession>
<dbReference type="Proteomes" id="UP000003803">
    <property type="component" value="Unassembled WGS sequence"/>
</dbReference>
<sequence>MEGIFMAEVHNSWQDTMGEPYQIPDNPVYDASNILRPTTMTPAHADMFNEIFSRLIVNTAAVKSIADSKAGTDTAASDQDGLMSKEDKTALDQAVLNIAALSGILGDGTAGGDLQGSYPNPAINPAKLVNIKPTFAQAESRAKIANGDTLAIILGKIAKMYVDLKAVAWSGSYADLTNKPSNFTPAAHTHDDRYFTETEITTKLNAKSDTTHTHTAAQVGAAAVSSGTWTPNLNDAYNACFTNTNASGVWYRAGNIALFYFQTQLTRKSSNSANMYCTTPFAGHTFGEVILRGPTSPTLRKNWVLANTNTNSTWMLIPGGAFATESQMSVGTDFWYYGHGTVLL</sequence>
<organism evidence="1 2">
    <name type="scientific">Anaerotruncus colihominis DSM 17241</name>
    <dbReference type="NCBI Taxonomy" id="445972"/>
    <lineage>
        <taxon>Bacteria</taxon>
        <taxon>Bacillati</taxon>
        <taxon>Bacillota</taxon>
        <taxon>Clostridia</taxon>
        <taxon>Eubacteriales</taxon>
        <taxon>Oscillospiraceae</taxon>
        <taxon>Anaerotruncus</taxon>
    </lineage>
</organism>
<gene>
    <name evidence="1" type="ORF">ANACOL_00200</name>
</gene>
<protein>
    <submittedName>
        <fullName evidence="1">Uncharacterized protein</fullName>
    </submittedName>
</protein>
<dbReference type="eggNOG" id="ENOG5033G5X">
    <property type="taxonomic scope" value="Bacteria"/>
</dbReference>
<keyword evidence="2" id="KW-1185">Reference proteome</keyword>
<dbReference type="STRING" id="169435.ERS852551_03492"/>
<dbReference type="AlphaFoldDB" id="B0P628"/>
<evidence type="ECO:0000313" key="2">
    <source>
        <dbReference type="Proteomes" id="UP000003803"/>
    </source>
</evidence>
<comment type="caution">
    <text evidence="1">The sequence shown here is derived from an EMBL/GenBank/DDBJ whole genome shotgun (WGS) entry which is preliminary data.</text>
</comment>
<proteinExistence type="predicted"/>
<dbReference type="EMBL" id="ABGD02000003">
    <property type="protein sequence ID" value="EDS13185.1"/>
    <property type="molecule type" value="Genomic_DNA"/>
</dbReference>
<reference evidence="1" key="2">
    <citation type="submission" date="2013-09" db="EMBL/GenBank/DDBJ databases">
        <title>Draft genome sequence of Anaerotruncus colihominis(DSM 17241).</title>
        <authorList>
            <person name="Sudarsanam P."/>
            <person name="Ley R."/>
            <person name="Guruge J."/>
            <person name="Turnbaugh P.J."/>
            <person name="Mahowald M."/>
            <person name="Liep D."/>
            <person name="Gordon J."/>
        </authorList>
    </citation>
    <scope>NUCLEOTIDE SEQUENCE</scope>
    <source>
        <strain evidence="1">DSM 17241</strain>
    </source>
</reference>
<reference evidence="1" key="1">
    <citation type="submission" date="2007-11" db="EMBL/GenBank/DDBJ databases">
        <authorList>
            <person name="Fulton L."/>
            <person name="Clifton S."/>
            <person name="Fulton B."/>
            <person name="Xu J."/>
            <person name="Minx P."/>
            <person name="Pepin K.H."/>
            <person name="Johnson M."/>
            <person name="Thiruvilangam P."/>
            <person name="Bhonagiri V."/>
            <person name="Nash W.E."/>
            <person name="Mardis E.R."/>
            <person name="Wilson R.K."/>
        </authorList>
    </citation>
    <scope>NUCLEOTIDE SEQUENCE [LARGE SCALE GENOMIC DNA]</scope>
    <source>
        <strain evidence="1">DSM 17241</strain>
    </source>
</reference>